<proteinExistence type="predicted"/>
<dbReference type="AlphaFoldDB" id="A0AA35K5N0"/>
<gene>
    <name evidence="1" type="ORF">PODLI_1B003856</name>
</gene>
<reference evidence="1" key="1">
    <citation type="submission" date="2022-12" db="EMBL/GenBank/DDBJ databases">
        <authorList>
            <person name="Alioto T."/>
            <person name="Alioto T."/>
            <person name="Gomez Garrido J."/>
        </authorList>
    </citation>
    <scope>NUCLEOTIDE SEQUENCE</scope>
</reference>
<keyword evidence="2" id="KW-1185">Reference proteome</keyword>
<name>A0AA35K5N0_9SAUR</name>
<accession>A0AA35K5N0</accession>
<evidence type="ECO:0000313" key="2">
    <source>
        <dbReference type="Proteomes" id="UP001178461"/>
    </source>
</evidence>
<sequence length="99" mass="10891">MGGRRGSEVRVRLWRFHSRPADGWGGSGGQGNAERWFAGLLRMRACAARRLCFFRGEELKQREGEIKLVSTSSGWLCGAVFTEEVDTGGSMGVVAHLSF</sequence>
<organism evidence="1 2">
    <name type="scientific">Podarcis lilfordi</name>
    <name type="common">Lilford's wall lizard</name>
    <dbReference type="NCBI Taxonomy" id="74358"/>
    <lineage>
        <taxon>Eukaryota</taxon>
        <taxon>Metazoa</taxon>
        <taxon>Chordata</taxon>
        <taxon>Craniata</taxon>
        <taxon>Vertebrata</taxon>
        <taxon>Euteleostomi</taxon>
        <taxon>Lepidosauria</taxon>
        <taxon>Squamata</taxon>
        <taxon>Bifurcata</taxon>
        <taxon>Unidentata</taxon>
        <taxon>Episquamata</taxon>
        <taxon>Laterata</taxon>
        <taxon>Lacertibaenia</taxon>
        <taxon>Lacertidae</taxon>
        <taxon>Podarcis</taxon>
    </lineage>
</organism>
<dbReference type="Proteomes" id="UP001178461">
    <property type="component" value="Chromosome 4"/>
</dbReference>
<evidence type="ECO:0000313" key="1">
    <source>
        <dbReference type="EMBL" id="CAI5772217.1"/>
    </source>
</evidence>
<protein>
    <submittedName>
        <fullName evidence="1">Uncharacterized protein</fullName>
    </submittedName>
</protein>
<dbReference type="EMBL" id="OX395129">
    <property type="protein sequence ID" value="CAI5772217.1"/>
    <property type="molecule type" value="Genomic_DNA"/>
</dbReference>